<dbReference type="CDD" id="cd00293">
    <property type="entry name" value="USP-like"/>
    <property type="match status" value="1"/>
</dbReference>
<name>A0A5C7FPP1_9BACT</name>
<accession>A0A5C7FPP1</accession>
<evidence type="ECO:0000313" key="4">
    <source>
        <dbReference type="Proteomes" id="UP000321907"/>
    </source>
</evidence>
<reference evidence="3 4" key="1">
    <citation type="submission" date="2019-08" db="EMBL/GenBank/DDBJ databases">
        <title>Lewinella sp. strain SSH13 Genome sequencing and assembly.</title>
        <authorList>
            <person name="Kim I."/>
        </authorList>
    </citation>
    <scope>NUCLEOTIDE SEQUENCE [LARGE SCALE GENOMIC DNA]</scope>
    <source>
        <strain evidence="3 4">SSH13</strain>
    </source>
</reference>
<dbReference type="InterPro" id="IPR006016">
    <property type="entry name" value="UspA"/>
</dbReference>
<dbReference type="SUPFAM" id="SSF52402">
    <property type="entry name" value="Adenine nucleotide alpha hydrolases-like"/>
    <property type="match status" value="2"/>
</dbReference>
<dbReference type="RefSeq" id="WP_147932386.1">
    <property type="nucleotide sequence ID" value="NZ_VOXD01000038.1"/>
</dbReference>
<dbReference type="AlphaFoldDB" id="A0A5C7FPP1"/>
<dbReference type="PRINTS" id="PR01438">
    <property type="entry name" value="UNVRSLSTRESS"/>
</dbReference>
<keyword evidence="4" id="KW-1185">Reference proteome</keyword>
<comment type="similarity">
    <text evidence="1">Belongs to the universal stress protein A family.</text>
</comment>
<comment type="caution">
    <text evidence="3">The sequence shown here is derived from an EMBL/GenBank/DDBJ whole genome shotgun (WGS) entry which is preliminary data.</text>
</comment>
<dbReference type="OrthoDB" id="9788959at2"/>
<gene>
    <name evidence="3" type="ORF">FUA23_19180</name>
</gene>
<dbReference type="InterPro" id="IPR006015">
    <property type="entry name" value="Universal_stress_UspA"/>
</dbReference>
<proteinExistence type="inferred from homology"/>
<organism evidence="3 4">
    <name type="scientific">Neolewinella aurantiaca</name>
    <dbReference type="NCBI Taxonomy" id="2602767"/>
    <lineage>
        <taxon>Bacteria</taxon>
        <taxon>Pseudomonadati</taxon>
        <taxon>Bacteroidota</taxon>
        <taxon>Saprospiria</taxon>
        <taxon>Saprospirales</taxon>
        <taxon>Lewinellaceae</taxon>
        <taxon>Neolewinella</taxon>
    </lineage>
</organism>
<dbReference type="Pfam" id="PF00582">
    <property type="entry name" value="Usp"/>
    <property type="match status" value="1"/>
</dbReference>
<evidence type="ECO:0000256" key="1">
    <source>
        <dbReference type="ARBA" id="ARBA00008791"/>
    </source>
</evidence>
<dbReference type="PANTHER" id="PTHR46268">
    <property type="entry name" value="STRESS RESPONSE PROTEIN NHAX"/>
    <property type="match status" value="1"/>
</dbReference>
<dbReference type="EMBL" id="VOXD01000038">
    <property type="protein sequence ID" value="TXF86705.1"/>
    <property type="molecule type" value="Genomic_DNA"/>
</dbReference>
<protein>
    <submittedName>
        <fullName evidence="3">Universal stress protein</fullName>
    </submittedName>
</protein>
<feature type="domain" description="UspA" evidence="2">
    <location>
        <begin position="1"/>
        <end position="138"/>
    </location>
</feature>
<dbReference type="PANTHER" id="PTHR46268:SF6">
    <property type="entry name" value="UNIVERSAL STRESS PROTEIN UP12"/>
    <property type="match status" value="1"/>
</dbReference>
<dbReference type="Proteomes" id="UP000321907">
    <property type="component" value="Unassembled WGS sequence"/>
</dbReference>
<evidence type="ECO:0000259" key="2">
    <source>
        <dbReference type="Pfam" id="PF00582"/>
    </source>
</evidence>
<sequence>MIKKILVPVDFSAGSAAALHYAEAFAAFTMATEVKVIHVFTPQVATGDVLVVPPMGELMDQRDEAFEKFLASTPAPAGITRKSELLLGFAADKIVEHSKDFDIVVMGCTGDADLLEEVFGSIASEVSQKASCPVLLVPDRAKFKEYENILYASNSLSLSRKAVLKFRAFNDLFHARVHFVHINDEEGQHAGKRESLFAPLFNNPDPEFAFEIQEVTADSVQEGLVDYLQAKPIELAVMVTKQRGFWASLFHTSDTKQMILHPETPLLVLHLED</sequence>
<evidence type="ECO:0000313" key="3">
    <source>
        <dbReference type="EMBL" id="TXF86705.1"/>
    </source>
</evidence>
<dbReference type="Gene3D" id="3.40.50.12370">
    <property type="match status" value="1"/>
</dbReference>